<dbReference type="Proteomes" id="UP001472677">
    <property type="component" value="Unassembled WGS sequence"/>
</dbReference>
<proteinExistence type="predicted"/>
<sequence>MPFFFLVSNINKNSLGFSFPLLNFHRAEEIPFEINYIRVFSVLLIDEREVLVHGGGGAPSSLASSLISLL</sequence>
<evidence type="ECO:0000313" key="1">
    <source>
        <dbReference type="EMBL" id="KAK8487072.1"/>
    </source>
</evidence>
<reference evidence="1 2" key="1">
    <citation type="journal article" date="2024" name="G3 (Bethesda)">
        <title>Genome assembly of Hibiscus sabdariffa L. provides insights into metabolisms of medicinal natural products.</title>
        <authorList>
            <person name="Kim T."/>
        </authorList>
    </citation>
    <scope>NUCLEOTIDE SEQUENCE [LARGE SCALE GENOMIC DNA]</scope>
    <source>
        <strain evidence="1">TK-2024</strain>
        <tissue evidence="1">Old leaves</tissue>
    </source>
</reference>
<comment type="caution">
    <text evidence="1">The sequence shown here is derived from an EMBL/GenBank/DDBJ whole genome shotgun (WGS) entry which is preliminary data.</text>
</comment>
<dbReference type="EMBL" id="JBBPBM010001118">
    <property type="protein sequence ID" value="KAK8487072.1"/>
    <property type="molecule type" value="Genomic_DNA"/>
</dbReference>
<name>A0ABR2A217_9ROSI</name>
<evidence type="ECO:0000313" key="2">
    <source>
        <dbReference type="Proteomes" id="UP001472677"/>
    </source>
</evidence>
<gene>
    <name evidence="1" type="ORF">V6N12_067654</name>
</gene>
<keyword evidence="2" id="KW-1185">Reference proteome</keyword>
<accession>A0ABR2A217</accession>
<organism evidence="1 2">
    <name type="scientific">Hibiscus sabdariffa</name>
    <name type="common">roselle</name>
    <dbReference type="NCBI Taxonomy" id="183260"/>
    <lineage>
        <taxon>Eukaryota</taxon>
        <taxon>Viridiplantae</taxon>
        <taxon>Streptophyta</taxon>
        <taxon>Embryophyta</taxon>
        <taxon>Tracheophyta</taxon>
        <taxon>Spermatophyta</taxon>
        <taxon>Magnoliopsida</taxon>
        <taxon>eudicotyledons</taxon>
        <taxon>Gunneridae</taxon>
        <taxon>Pentapetalae</taxon>
        <taxon>rosids</taxon>
        <taxon>malvids</taxon>
        <taxon>Malvales</taxon>
        <taxon>Malvaceae</taxon>
        <taxon>Malvoideae</taxon>
        <taxon>Hibiscus</taxon>
    </lineage>
</organism>
<protein>
    <submittedName>
        <fullName evidence="1">Uncharacterized protein</fullName>
    </submittedName>
</protein>